<organism evidence="1 2">
    <name type="scientific">Streptomyces katsurahamanus</name>
    <dbReference type="NCBI Taxonomy" id="2577098"/>
    <lineage>
        <taxon>Bacteria</taxon>
        <taxon>Bacillati</taxon>
        <taxon>Actinomycetota</taxon>
        <taxon>Actinomycetes</taxon>
        <taxon>Kitasatosporales</taxon>
        <taxon>Streptomycetaceae</taxon>
        <taxon>Streptomyces</taxon>
    </lineage>
</organism>
<proteinExistence type="predicted"/>
<evidence type="ECO:0000313" key="2">
    <source>
        <dbReference type="Proteomes" id="UP000460558"/>
    </source>
</evidence>
<sequence length="90" mass="9663">MPFFVTGLINHAVRHLTELRVTGSMSAAEGVELALASLGAAQALIGQAVDEVALVGRADGVSWAQVSRWADIPEDELARRVRDCHRIVTL</sequence>
<keyword evidence="2" id="KW-1185">Reference proteome</keyword>
<name>A0ABW9NMP4_9ACTN</name>
<evidence type="ECO:0000313" key="1">
    <source>
        <dbReference type="EMBL" id="MQS34582.1"/>
    </source>
</evidence>
<dbReference type="RefSeq" id="WP_153480722.1">
    <property type="nucleotide sequence ID" value="NZ_VDEQ01000024.1"/>
</dbReference>
<reference evidence="1 2" key="1">
    <citation type="submission" date="2019-06" db="EMBL/GenBank/DDBJ databases">
        <title>Comparative genomics and metabolomics analyses of clavulanic acid producing Streptomyces species provides insight into specialized metabolism and evolution of beta-lactam biosynthetic gene clusters.</title>
        <authorList>
            <person name="Moore M.A."/>
            <person name="Cruz-Morales P."/>
            <person name="Barona Gomez F."/>
            <person name="Kapil T."/>
        </authorList>
    </citation>
    <scope>NUCLEOTIDE SEQUENCE [LARGE SCALE GENOMIC DNA]</scope>
    <source>
        <strain evidence="1 2">T-272</strain>
    </source>
</reference>
<protein>
    <submittedName>
        <fullName evidence="1">Uncharacterized protein</fullName>
    </submittedName>
</protein>
<dbReference type="EMBL" id="VDEQ01000024">
    <property type="protein sequence ID" value="MQS34582.1"/>
    <property type="molecule type" value="Genomic_DNA"/>
</dbReference>
<comment type="caution">
    <text evidence="1">The sequence shown here is derived from an EMBL/GenBank/DDBJ whole genome shotgun (WGS) entry which is preliminary data.</text>
</comment>
<gene>
    <name evidence="1" type="ORF">FFZ77_02770</name>
</gene>
<accession>A0ABW9NMP4</accession>
<dbReference type="Proteomes" id="UP000460558">
    <property type="component" value="Unassembled WGS sequence"/>
</dbReference>